<reference evidence="4" key="1">
    <citation type="journal article" date="2022" name="Int. J. Mol. Sci.">
        <title>Draft Genome of Tanacetum Coccineum: Genomic Comparison of Closely Related Tanacetum-Family Plants.</title>
        <authorList>
            <person name="Yamashiro T."/>
            <person name="Shiraishi A."/>
            <person name="Nakayama K."/>
            <person name="Satake H."/>
        </authorList>
    </citation>
    <scope>NUCLEOTIDE SEQUENCE</scope>
</reference>
<keyword evidence="5" id="KW-1185">Reference proteome</keyword>
<dbReference type="Pfam" id="PF13966">
    <property type="entry name" value="zf-RVT"/>
    <property type="match status" value="1"/>
</dbReference>
<feature type="region of interest" description="Disordered" evidence="1">
    <location>
        <begin position="935"/>
        <end position="968"/>
    </location>
</feature>
<dbReference type="PANTHER" id="PTHR33116:SF76">
    <property type="entry name" value="DUF4283 DOMAIN-CONTAINING PROTEIN"/>
    <property type="match status" value="1"/>
</dbReference>
<feature type="compositionally biased region" description="Basic and acidic residues" evidence="1">
    <location>
        <begin position="1383"/>
        <end position="1392"/>
    </location>
</feature>
<proteinExistence type="predicted"/>
<evidence type="ECO:0000256" key="1">
    <source>
        <dbReference type="SAM" id="MobiDB-lite"/>
    </source>
</evidence>
<dbReference type="Proteomes" id="UP001151760">
    <property type="component" value="Unassembled WGS sequence"/>
</dbReference>
<feature type="region of interest" description="Disordered" evidence="1">
    <location>
        <begin position="1137"/>
        <end position="1162"/>
    </location>
</feature>
<feature type="domain" description="Reverse transcriptase Ty1/copia-type" evidence="2">
    <location>
        <begin position="3"/>
        <end position="134"/>
    </location>
</feature>
<name>A0ABQ5GLE9_9ASTR</name>
<feature type="domain" description="Reverse transcriptase zinc-binding" evidence="3">
    <location>
        <begin position="511"/>
        <end position="597"/>
    </location>
</feature>
<feature type="region of interest" description="Disordered" evidence="1">
    <location>
        <begin position="1024"/>
        <end position="1101"/>
    </location>
</feature>
<feature type="compositionally biased region" description="Basic and acidic residues" evidence="1">
    <location>
        <begin position="946"/>
        <end position="962"/>
    </location>
</feature>
<feature type="compositionally biased region" description="Acidic residues" evidence="1">
    <location>
        <begin position="1364"/>
        <end position="1382"/>
    </location>
</feature>
<sequence length="1415" mass="161132">MVITLKWIYKVKLDEMGGVLKNKARLVVRGYRQEEGIDFEESFAPVARLEAIRIFIAFAAHMNMVVYQIDVKTAFLNGILREEVYVSQPDGFVDPKNPNHMYKLKKALYGLKQAPHAWYDLLSSFLLSQKFTKDVDDGQTIIFLKTTDFSETSRNPIVKKSKLDEDLQGKAVDPIHYRRMIDTLMYLTNSRTDLVIAECHVLEFELACLTSSLPKSTAYFCGVTNYVKHAILQILPFEEGSLPVKYLGVPLVSSRLIFRDCKELLEKVQIRVDDWKNKSLSIAGRLQLVKSVLGSLHVFWASVFMLPTRILLDIEQIMRGFLWCQGKLGGGKAKVAWNVVCLPMDEGGLGIRRLDDFNKALMTTQVWKLLVRKESLWVEWIHVYKLRGRSFWDIPYRGNMTWGWRNVLKLRPLIREFIWKKLGNGLTTSVWFDRWCIQSPLADLISSRDIFREGFNKETKVCDLVINGVLDWPTSWLSKYPSLNAIVSPVLVPNSHDLLEWRNEDGLVCSFSAHTVWNTIRARGTKVSWYDAVWFSCCIPKHAVHLWLVIRRRLKTQDTLRHWDNMIYALVTCSLCETQPDSHDHLFFECPFSQQVWNQVKGVAGLASSNASIYDIIDDIIPFAARKTSKSVIAKLVVAATSYFIWQERNGRLFKNMKRTVNQVVECIMNTVRLKLMSCRLKKSRSACDIVKAWKLVGFCMVPFNERVKISSTNIRPETTVPQKEETFQVAIDLVKKSSCFKAFTISAYKCTVNAEVFRTILDICPRVKNVDFTGVLDDDTTLSFLNKLGYKGPVYKHTNMFVDHMHQPWRTMAAIINKCLSRKIASNDKLHLAYQIDHRKEKRSRRENMPFPLFTKVIINHFLKQHNSFSNLKYQHYHRIKDDGIVCRLKFVRIGEDYQEYGLSIPEIMLTEAIKQSKSYQMFIKYSTGQIPFKKSKGKGSQRKKIVDVSKESEPEPELVKRKTSSKRRVKKKVTLSANDNIISDDVDTALELGKSISKTEAEEAKAARQVLDTHVRIVIESVPEPTKRRKSGKVTSDPPKKLKGTRGLNEGTGTMLGVPNESTVVSATSSEGTEDKLDDEEKDNKEVYDEDDETESDEDDIYKYKIRVHKDEDEEMLNAEVDDSDKVDEEVTDAAKADAEKTSEVKDDAKKTKIPPTSSSLSVSSGFGDQFLKLSSNSSFVSTVKDTTDAEINLLLEVQIQSEDPHIQSPSMLTVPVPKKDVFEHKKIDVFAKALAALKTQVPSVQIPELPKKQIPTVDLEQESEKTPSNILKIKKEQAEKQKMPKNPANHRLYHAIMEALIEDENAMDKGVADTGKKANRRRTKESESSKKPSTTKETPKGKGSSKGSKTGKSALAKEPVEEPIAEVVMDDVGDDEVHDDDQPHDDSKPKTSKTPNPEWFTQPLSPPTPDPK</sequence>
<dbReference type="EMBL" id="BQNB010018587">
    <property type="protein sequence ID" value="GJT76024.1"/>
    <property type="molecule type" value="Genomic_DNA"/>
</dbReference>
<protein>
    <submittedName>
        <fullName evidence="4">Retrovirus-related pol polyprotein from transposon TNT 1-94</fullName>
    </submittedName>
</protein>
<dbReference type="PANTHER" id="PTHR33116">
    <property type="entry name" value="REVERSE TRANSCRIPTASE ZINC-BINDING DOMAIN-CONTAINING PROTEIN-RELATED-RELATED"/>
    <property type="match status" value="1"/>
</dbReference>
<accession>A0ABQ5GLE9</accession>
<evidence type="ECO:0000313" key="5">
    <source>
        <dbReference type="Proteomes" id="UP001151760"/>
    </source>
</evidence>
<feature type="compositionally biased region" description="Acidic residues" evidence="1">
    <location>
        <begin position="1090"/>
        <end position="1101"/>
    </location>
</feature>
<reference evidence="4" key="2">
    <citation type="submission" date="2022-01" db="EMBL/GenBank/DDBJ databases">
        <authorList>
            <person name="Yamashiro T."/>
            <person name="Shiraishi A."/>
            <person name="Satake H."/>
            <person name="Nakayama K."/>
        </authorList>
    </citation>
    <scope>NUCLEOTIDE SEQUENCE</scope>
</reference>
<dbReference type="Pfam" id="PF07727">
    <property type="entry name" value="RVT_2"/>
    <property type="match status" value="1"/>
</dbReference>
<feature type="compositionally biased region" description="Basic and acidic residues" evidence="1">
    <location>
        <begin position="1310"/>
        <end position="1319"/>
    </location>
</feature>
<feature type="compositionally biased region" description="Basic and acidic residues" evidence="1">
    <location>
        <begin position="1137"/>
        <end position="1153"/>
    </location>
</feature>
<dbReference type="InterPro" id="IPR013103">
    <property type="entry name" value="RVT_2"/>
</dbReference>
<evidence type="ECO:0000313" key="4">
    <source>
        <dbReference type="EMBL" id="GJT76024.1"/>
    </source>
</evidence>
<feature type="region of interest" description="Disordered" evidence="1">
    <location>
        <begin position="1310"/>
        <end position="1415"/>
    </location>
</feature>
<feature type="compositionally biased region" description="Polar residues" evidence="1">
    <location>
        <begin position="1062"/>
        <end position="1073"/>
    </location>
</feature>
<feature type="compositionally biased region" description="Low complexity" evidence="1">
    <location>
        <begin position="1334"/>
        <end position="1356"/>
    </location>
</feature>
<feature type="compositionally biased region" description="Basic residues" evidence="1">
    <location>
        <begin position="935"/>
        <end position="945"/>
    </location>
</feature>
<evidence type="ECO:0000259" key="3">
    <source>
        <dbReference type="Pfam" id="PF13966"/>
    </source>
</evidence>
<organism evidence="4 5">
    <name type="scientific">Tanacetum coccineum</name>
    <dbReference type="NCBI Taxonomy" id="301880"/>
    <lineage>
        <taxon>Eukaryota</taxon>
        <taxon>Viridiplantae</taxon>
        <taxon>Streptophyta</taxon>
        <taxon>Embryophyta</taxon>
        <taxon>Tracheophyta</taxon>
        <taxon>Spermatophyta</taxon>
        <taxon>Magnoliopsida</taxon>
        <taxon>eudicotyledons</taxon>
        <taxon>Gunneridae</taxon>
        <taxon>Pentapetalae</taxon>
        <taxon>asterids</taxon>
        <taxon>campanulids</taxon>
        <taxon>Asterales</taxon>
        <taxon>Asteraceae</taxon>
        <taxon>Asteroideae</taxon>
        <taxon>Anthemideae</taxon>
        <taxon>Anthemidinae</taxon>
        <taxon>Tanacetum</taxon>
    </lineage>
</organism>
<gene>
    <name evidence="4" type="ORF">Tco_1042749</name>
</gene>
<dbReference type="InterPro" id="IPR026960">
    <property type="entry name" value="RVT-Znf"/>
</dbReference>
<evidence type="ECO:0000259" key="2">
    <source>
        <dbReference type="Pfam" id="PF07727"/>
    </source>
</evidence>
<comment type="caution">
    <text evidence="4">The sequence shown here is derived from an EMBL/GenBank/DDBJ whole genome shotgun (WGS) entry which is preliminary data.</text>
</comment>